<feature type="region of interest" description="Disordered" evidence="1">
    <location>
        <begin position="613"/>
        <end position="652"/>
    </location>
</feature>
<evidence type="ECO:0000313" key="2">
    <source>
        <dbReference type="EMBL" id="EKT80631.1"/>
    </source>
</evidence>
<dbReference type="EMBL" id="AJYC02000067">
    <property type="protein sequence ID" value="EKT80631.1"/>
    <property type="molecule type" value="Genomic_DNA"/>
</dbReference>
<sequence>MLGYIVRGRCFRSVKRGLLRCRSCEFRHSHQHRDLPDARVVERDGRIGLLGRVDERHEPRQLLRVLEHARPLVLVSQNVLGHGRLQIGGDAQAVLAHHGLEVVEPALEGIDPRRGALETIRGADVEHEVPVDVADQGLVVEPTGEQLGVLRRLAAVAADVQVPAVFGGDDADVLAARLGAFAGAARDTELDLVRGPQAAVSVLQVDRHTDGVLHAVSAPGGSDAALHGAQRLAVGLTGLHARVDETLPDRGQLLDAGAEQVDALTAGDLRVQAEVAGHLADDDELFGGAFAAGHPRHHGVGAVLLDVGQEVVVRVLQTRLVAVQDVVRVGGREDRCDYGLADVAARTLPVLRDQRGERARVGGLHDLEQLGAGLLEVLAQRLGHHHAGRREELLDGRQAAAARRSRVGAALDLRDVAGTVGDGPADRTLGDAVAGAHLGVVGQGPGAGLLPRRRDQRGRIARQLTSDERAQRRIGGGVADEDAAEQRLRVVGHDQLGVGALGGVAQDHLQGSRRLSVRVAEAGDVHTHQLELGGQVRARELRSSAQQPVRDDLRGGVTGSDEAIAPSLHRGALADRVDVLVRRAAAEVRDDPAPLTDLESGIAGQLVLRPHTRGEHQQRGLDHRTVGQLDADPVRTLGDARGADTRVDGETQVGDQVGEQRSAAVVHLQRHQPGRELDDVRCHAHQLEGVRGLESEQATADDDTDGAGSGRVDTLPDAVEVVERAVDEALRPVVPGDRRHERVRTGGHHESVVRDDLTRIGGDLAGLPIDGRGPAADPEIDESVVRVVVTRERKLLGVPRPHIGGQSHPVVRGEGLLAEHRHRPVVRLVARTQRLDESMSDHSVPDDHC</sequence>
<name>K8XIL2_RHOOP</name>
<reference evidence="2 3" key="1">
    <citation type="journal article" date="2013" name="Genome Announc.">
        <title>Draft Genome Sequence of Rhodococcus opacus Strain M213 Shows a Diverse Catabolic Potential.</title>
        <authorList>
            <person name="Pathak A."/>
            <person name="Green S.J."/>
            <person name="Ogram A."/>
            <person name="Chauhan A."/>
        </authorList>
    </citation>
    <scope>NUCLEOTIDE SEQUENCE [LARGE SCALE GENOMIC DNA]</scope>
    <source>
        <strain evidence="2 3">M213</strain>
    </source>
</reference>
<evidence type="ECO:0000313" key="3">
    <source>
        <dbReference type="Proteomes" id="UP000005951"/>
    </source>
</evidence>
<accession>K8XIL2</accession>
<protein>
    <submittedName>
        <fullName evidence="2">Cellobiohydrolase A</fullName>
    </submittedName>
</protein>
<dbReference type="AlphaFoldDB" id="K8XIL2"/>
<keyword evidence="2" id="KW-0378">Hydrolase</keyword>
<feature type="compositionally biased region" description="Basic and acidic residues" evidence="1">
    <location>
        <begin position="613"/>
        <end position="625"/>
    </location>
</feature>
<comment type="caution">
    <text evidence="2">The sequence shown here is derived from an EMBL/GenBank/DDBJ whole genome shotgun (WGS) entry which is preliminary data.</text>
</comment>
<gene>
    <name evidence="2" type="ORF">WSS_A21679</name>
</gene>
<dbReference type="AntiFam" id="ANF00211">
    <property type="entry name" value="Shadow ORF (opposite nasD)"/>
</dbReference>
<dbReference type="Proteomes" id="UP000005951">
    <property type="component" value="Unassembled WGS sequence"/>
</dbReference>
<proteinExistence type="predicted"/>
<organism evidence="2 3">
    <name type="scientific">Rhodococcus opacus M213</name>
    <dbReference type="NCBI Taxonomy" id="1129896"/>
    <lineage>
        <taxon>Bacteria</taxon>
        <taxon>Bacillati</taxon>
        <taxon>Actinomycetota</taxon>
        <taxon>Actinomycetes</taxon>
        <taxon>Mycobacteriales</taxon>
        <taxon>Nocardiaceae</taxon>
        <taxon>Rhodococcus</taxon>
    </lineage>
</organism>
<feature type="region of interest" description="Disordered" evidence="1">
    <location>
        <begin position="541"/>
        <end position="561"/>
    </location>
</feature>
<dbReference type="GO" id="GO:0016787">
    <property type="term" value="F:hydrolase activity"/>
    <property type="evidence" value="ECO:0007669"/>
    <property type="project" value="UniProtKB-KW"/>
</dbReference>
<evidence type="ECO:0000256" key="1">
    <source>
        <dbReference type="SAM" id="MobiDB-lite"/>
    </source>
</evidence>
<feature type="region of interest" description="Disordered" evidence="1">
    <location>
        <begin position="689"/>
        <end position="713"/>
    </location>
</feature>